<feature type="signal peptide" evidence="8">
    <location>
        <begin position="1"/>
        <end position="16"/>
    </location>
</feature>
<comment type="subcellular location">
    <subcellularLocation>
        <location evidence="1">Secreted</location>
        <location evidence="1">Cell wall</location>
    </subcellularLocation>
</comment>
<evidence type="ECO:0000256" key="3">
    <source>
        <dbReference type="ARBA" id="ARBA00022525"/>
    </source>
</evidence>
<reference evidence="10" key="1">
    <citation type="submission" date="2021-02" db="EMBL/GenBank/DDBJ databases">
        <title>Genome sequence Cadophora malorum strain M34.</title>
        <authorList>
            <person name="Stefanovic E."/>
            <person name="Vu D."/>
            <person name="Scully C."/>
            <person name="Dijksterhuis J."/>
            <person name="Roader J."/>
            <person name="Houbraken J."/>
        </authorList>
    </citation>
    <scope>NUCLEOTIDE SEQUENCE</scope>
    <source>
        <strain evidence="10">M34</strain>
    </source>
</reference>
<evidence type="ECO:0000256" key="2">
    <source>
        <dbReference type="ARBA" id="ARBA00022512"/>
    </source>
</evidence>
<dbReference type="Pfam" id="PF22799">
    <property type="entry name" value="PIR1-like_C"/>
    <property type="match status" value="1"/>
</dbReference>
<feature type="region of interest" description="Disordered" evidence="7">
    <location>
        <begin position="161"/>
        <end position="213"/>
    </location>
</feature>
<comment type="similarity">
    <text evidence="6">Belongs to the PIR protein family.</text>
</comment>
<keyword evidence="2" id="KW-0134">Cell wall</keyword>
<evidence type="ECO:0000313" key="11">
    <source>
        <dbReference type="Proteomes" id="UP000664132"/>
    </source>
</evidence>
<accession>A0A8H7TH38</accession>
<protein>
    <recommendedName>
        <fullName evidence="9">Cell wall mannoprotein PIR1-like C-terminal domain-containing protein</fullName>
    </recommendedName>
</protein>
<evidence type="ECO:0000256" key="1">
    <source>
        <dbReference type="ARBA" id="ARBA00004191"/>
    </source>
</evidence>
<dbReference type="AlphaFoldDB" id="A0A8H7TH38"/>
<dbReference type="GO" id="GO:0031505">
    <property type="term" value="P:fungal-type cell wall organization"/>
    <property type="evidence" value="ECO:0007669"/>
    <property type="project" value="UniProtKB-ARBA"/>
</dbReference>
<evidence type="ECO:0000313" key="10">
    <source>
        <dbReference type="EMBL" id="KAG4419589.1"/>
    </source>
</evidence>
<dbReference type="InterPro" id="IPR054508">
    <property type="entry name" value="PIR1-like_C"/>
</dbReference>
<keyword evidence="3" id="KW-0964">Secreted</keyword>
<dbReference type="EMBL" id="JAFJYH010000102">
    <property type="protein sequence ID" value="KAG4419589.1"/>
    <property type="molecule type" value="Genomic_DNA"/>
</dbReference>
<dbReference type="PANTHER" id="PTHR47254">
    <property type="entry name" value="CELL WALL MANNOPROTEIN CIS3-RELATED"/>
    <property type="match status" value="1"/>
</dbReference>
<feature type="chain" id="PRO_5033993576" description="Cell wall mannoprotein PIR1-like C-terminal domain-containing protein" evidence="8">
    <location>
        <begin position="17"/>
        <end position="388"/>
    </location>
</feature>
<dbReference type="Pfam" id="PF00399">
    <property type="entry name" value="PIR"/>
    <property type="match status" value="8"/>
</dbReference>
<feature type="compositionally biased region" description="Polar residues" evidence="7">
    <location>
        <begin position="188"/>
        <end position="198"/>
    </location>
</feature>
<evidence type="ECO:0000256" key="7">
    <source>
        <dbReference type="SAM" id="MobiDB-lite"/>
    </source>
</evidence>
<dbReference type="PROSITE" id="PS50256">
    <property type="entry name" value="PIR_REPEAT_2"/>
    <property type="match status" value="7"/>
</dbReference>
<evidence type="ECO:0000259" key="9">
    <source>
        <dbReference type="Pfam" id="PF22799"/>
    </source>
</evidence>
<feature type="domain" description="Cell wall mannoprotein PIR1-like C-terminal" evidence="9">
    <location>
        <begin position="76"/>
        <end position="150"/>
    </location>
</feature>
<organism evidence="10 11">
    <name type="scientific">Cadophora malorum</name>
    <dbReference type="NCBI Taxonomy" id="108018"/>
    <lineage>
        <taxon>Eukaryota</taxon>
        <taxon>Fungi</taxon>
        <taxon>Dikarya</taxon>
        <taxon>Ascomycota</taxon>
        <taxon>Pezizomycotina</taxon>
        <taxon>Leotiomycetes</taxon>
        <taxon>Helotiales</taxon>
        <taxon>Ploettnerulaceae</taxon>
        <taxon>Cadophora</taxon>
    </lineage>
</organism>
<dbReference type="GO" id="GO:0005199">
    <property type="term" value="F:structural constituent of cell wall"/>
    <property type="evidence" value="ECO:0007669"/>
    <property type="project" value="InterPro"/>
</dbReference>
<dbReference type="OrthoDB" id="5415592at2759"/>
<sequence length="388" mass="39000">MQTTFALAALASVAFALPQGGPSNKAPETPSPAGCQQSYDGEFQITIVNGSSTAMAKRQTSTCGQANLLTAKLADGVLTDAQGRIGSIVANYQFQFDGPPPQAGALYTAGFSVCQNGTLAIGGSAVFYACKSGEFSNLYDRAWAAQCEPVFLNVLPCGSSGGAGQQPDGQPTFTSAAPPVSQIGDGQPQATTAVNPPITQIGDGQVQGPTAPPMPPVTQISDGQIQVPTGVPVTQIGDGQVQVPTSAPATPVTQISDGQVQVPTVAPTPVTQISDGQVQVPTVAPTPVTQISDGQVQVPTVAPTPITQISDGQVQVPTVAPTPVTQIPDGQIQVPTTAAGPTVSQIPDGQVQTNTTIPVVVGPNAGNGMKVAGSLAAVMAGFAAMLLL</sequence>
<name>A0A8H7TH38_9HELO</name>
<dbReference type="Proteomes" id="UP000664132">
    <property type="component" value="Unassembled WGS sequence"/>
</dbReference>
<keyword evidence="11" id="KW-1185">Reference proteome</keyword>
<proteinExistence type="inferred from homology"/>
<keyword evidence="4 8" id="KW-0732">Signal</keyword>
<evidence type="ECO:0000256" key="8">
    <source>
        <dbReference type="SAM" id="SignalP"/>
    </source>
</evidence>
<gene>
    <name evidence="10" type="ORF">IFR04_007291</name>
</gene>
<keyword evidence="5" id="KW-0677">Repeat</keyword>
<dbReference type="GO" id="GO:0009277">
    <property type="term" value="C:fungal-type cell wall"/>
    <property type="evidence" value="ECO:0007669"/>
    <property type="project" value="TreeGrafter"/>
</dbReference>
<evidence type="ECO:0000256" key="6">
    <source>
        <dbReference type="ARBA" id="ARBA00038219"/>
    </source>
</evidence>
<dbReference type="InterPro" id="IPR051153">
    <property type="entry name" value="Yeast_CWMannoprotein_PIR"/>
</dbReference>
<dbReference type="PANTHER" id="PTHR47254:SF1">
    <property type="entry name" value="CELL WALL MANNOPROTEIN CIS3-RELATED"/>
    <property type="match status" value="1"/>
</dbReference>
<dbReference type="InterPro" id="IPR000420">
    <property type="entry name" value="Yeast_PIR_rpt"/>
</dbReference>
<evidence type="ECO:0000256" key="4">
    <source>
        <dbReference type="ARBA" id="ARBA00022729"/>
    </source>
</evidence>
<comment type="caution">
    <text evidence="10">The sequence shown here is derived from an EMBL/GenBank/DDBJ whole genome shotgun (WGS) entry which is preliminary data.</text>
</comment>
<evidence type="ECO:0000256" key="5">
    <source>
        <dbReference type="ARBA" id="ARBA00022737"/>
    </source>
</evidence>